<evidence type="ECO:0000313" key="2">
    <source>
        <dbReference type="EMBL" id="AFD07619.1"/>
    </source>
</evidence>
<name>H8KRN8_SOLCM</name>
<keyword evidence="1" id="KW-0732">Signal</keyword>
<dbReference type="KEGG" id="scn:Solca_2585"/>
<dbReference type="EMBL" id="CP003349">
    <property type="protein sequence ID" value="AFD07619.1"/>
    <property type="molecule type" value="Genomic_DNA"/>
</dbReference>
<feature type="chain" id="PRO_5003614414" description="Outer membrane protein beta-barrel domain-containing protein" evidence="1">
    <location>
        <begin position="22"/>
        <end position="228"/>
    </location>
</feature>
<dbReference type="RefSeq" id="WP_014680846.1">
    <property type="nucleotide sequence ID" value="NC_017770.1"/>
</dbReference>
<evidence type="ECO:0000313" key="3">
    <source>
        <dbReference type="Proteomes" id="UP000007590"/>
    </source>
</evidence>
<protein>
    <recommendedName>
        <fullName evidence="4">Outer membrane protein beta-barrel domain-containing protein</fullName>
    </recommendedName>
</protein>
<gene>
    <name evidence="2" type="ordered locus">Solca_2585</name>
</gene>
<dbReference type="HOGENOM" id="CLU_1214160_0_0_10"/>
<dbReference type="OrthoDB" id="752592at2"/>
<dbReference type="AlphaFoldDB" id="H8KRN8"/>
<feature type="signal peptide" evidence="1">
    <location>
        <begin position="1"/>
        <end position="21"/>
    </location>
</feature>
<organism evidence="2 3">
    <name type="scientific">Solitalea canadensis (strain ATCC 29591 / DSM 3403 / JCM 21819 / LMG 8368 / NBRC 15130 / NCIMB 12057 / USAM 9D)</name>
    <name type="common">Flexibacter canadensis</name>
    <dbReference type="NCBI Taxonomy" id="929556"/>
    <lineage>
        <taxon>Bacteria</taxon>
        <taxon>Pseudomonadati</taxon>
        <taxon>Bacteroidota</taxon>
        <taxon>Sphingobacteriia</taxon>
        <taxon>Sphingobacteriales</taxon>
        <taxon>Sphingobacteriaceae</taxon>
        <taxon>Solitalea</taxon>
    </lineage>
</organism>
<sequence>MKLKFPLLIFFSVLFANTLKAQNISPYRFSLGAKILSYNEQMAVPNSDFNNNDYQLNSVTGIIFKVRNNMYSFRGGVDYLKQKDNNSAPDCPTCPGYTGANEQLKVGVGFEREFFYYNVRPVIGLDVFYFRSEYNGKIVPPSGVLSSVENIRNGAGFTPFIGVKIYPMDRITISATANFNGIWFHEKIQNTLGATMIKTSVPATTRYETYFNPLGGLTLLYNFGSLED</sequence>
<dbReference type="eggNOG" id="ENOG5032SSS">
    <property type="taxonomic scope" value="Bacteria"/>
</dbReference>
<evidence type="ECO:0008006" key="4">
    <source>
        <dbReference type="Google" id="ProtNLM"/>
    </source>
</evidence>
<accession>H8KRN8</accession>
<dbReference type="Proteomes" id="UP000007590">
    <property type="component" value="Chromosome"/>
</dbReference>
<proteinExistence type="predicted"/>
<keyword evidence="3" id="KW-1185">Reference proteome</keyword>
<reference evidence="2" key="1">
    <citation type="submission" date="2012-02" db="EMBL/GenBank/DDBJ databases">
        <title>The complete genome of Solitalea canadensis DSM 3403.</title>
        <authorList>
            <consortium name="US DOE Joint Genome Institute (JGI-PGF)"/>
            <person name="Lucas S."/>
            <person name="Copeland A."/>
            <person name="Lapidus A."/>
            <person name="Glavina del Rio T."/>
            <person name="Dalin E."/>
            <person name="Tice H."/>
            <person name="Bruce D."/>
            <person name="Goodwin L."/>
            <person name="Pitluck S."/>
            <person name="Peters L."/>
            <person name="Ovchinnikova G."/>
            <person name="Lu M."/>
            <person name="Kyrpides N."/>
            <person name="Mavromatis K."/>
            <person name="Ivanova N."/>
            <person name="Brettin T."/>
            <person name="Detter J.C."/>
            <person name="Han C."/>
            <person name="Larimer F."/>
            <person name="Land M."/>
            <person name="Hauser L."/>
            <person name="Markowitz V."/>
            <person name="Cheng J.-F."/>
            <person name="Hugenholtz P."/>
            <person name="Woyke T."/>
            <person name="Wu D."/>
            <person name="Spring S."/>
            <person name="Schroeder M."/>
            <person name="Kopitz M."/>
            <person name="Brambilla E."/>
            <person name="Klenk H.-P."/>
            <person name="Eisen J.A."/>
        </authorList>
    </citation>
    <scope>NUCLEOTIDE SEQUENCE</scope>
    <source>
        <strain evidence="2">DSM 3403</strain>
    </source>
</reference>
<evidence type="ECO:0000256" key="1">
    <source>
        <dbReference type="SAM" id="SignalP"/>
    </source>
</evidence>